<dbReference type="GO" id="GO:0005525">
    <property type="term" value="F:GTP binding"/>
    <property type="evidence" value="ECO:0007669"/>
    <property type="project" value="UniProtKB-UniRule"/>
</dbReference>
<feature type="binding site" evidence="8">
    <location>
        <position position="207"/>
    </location>
    <ligand>
        <name>Mg(2+)</name>
        <dbReference type="ChEBI" id="CHEBI:18420"/>
    </ligand>
</feature>
<dbReference type="InterPro" id="IPR027417">
    <property type="entry name" value="P-loop_NTPase"/>
</dbReference>
<comment type="subunit">
    <text evidence="6">Monomer. Associates with the 50S ribosomal subunit.</text>
</comment>
<evidence type="ECO:0000259" key="10">
    <source>
        <dbReference type="PROSITE" id="PS51705"/>
    </source>
</evidence>
<proteinExistence type="inferred from homology"/>
<dbReference type="Gene3D" id="3.40.50.11060">
    <property type="entry name" value="GTPase HflX, N-terminal domain"/>
    <property type="match status" value="1"/>
</dbReference>
<reference evidence="11 12" key="1">
    <citation type="submission" date="2018-11" db="EMBL/GenBank/DDBJ databases">
        <title>Aerococcus sp. SJQ22, whole genome shotgun sequence.</title>
        <authorList>
            <person name="Sun L."/>
            <person name="Gao X."/>
            <person name="Chen W."/>
            <person name="Huang K."/>
        </authorList>
    </citation>
    <scope>NUCLEOTIDE SEQUENCE [LARGE SCALE GENOMIC DNA]</scope>
    <source>
        <strain evidence="11 12">SJQ22</strain>
    </source>
</reference>
<evidence type="ECO:0000256" key="7">
    <source>
        <dbReference type="PIRSR" id="PIRSR006809-1"/>
    </source>
</evidence>
<dbReference type="InterPro" id="IPR005225">
    <property type="entry name" value="Small_GTP-bd"/>
</dbReference>
<dbReference type="Gene3D" id="3.40.50.300">
    <property type="entry name" value="P-loop containing nucleotide triphosphate hydrolases"/>
    <property type="match status" value="1"/>
</dbReference>
<organism evidence="11 12">
    <name type="scientific">Aerococcus agrisoli</name>
    <dbReference type="NCBI Taxonomy" id="2487350"/>
    <lineage>
        <taxon>Bacteria</taxon>
        <taxon>Bacillati</taxon>
        <taxon>Bacillota</taxon>
        <taxon>Bacilli</taxon>
        <taxon>Lactobacillales</taxon>
        <taxon>Aerococcaceae</taxon>
        <taxon>Aerococcus</taxon>
    </lineage>
</organism>
<keyword evidence="5 6" id="KW-0342">GTP-binding</keyword>
<evidence type="ECO:0000256" key="6">
    <source>
        <dbReference type="HAMAP-Rule" id="MF_00900"/>
    </source>
</evidence>
<dbReference type="EMBL" id="RKMG01000017">
    <property type="protein sequence ID" value="RPA60148.1"/>
    <property type="molecule type" value="Genomic_DNA"/>
</dbReference>
<keyword evidence="12" id="KW-1185">Reference proteome</keyword>
<sequence>MQKVFLVAVQTQTVSDRQLTMQVEELKELVTTAGGEVVGVLTQKRERFDSRTLIGKGKVEELAMHAEANEADLIIFYQQLTPSQNNNLQEAIDFPIIDRIQLILDIFAMRATSKEGKLQVALAQNEYLLPRLAGNYIGLSKLGGGIGTRGPGETKIEQDRRVLRAEIQRIKGELKEVEKHQSRTRENREKGDVFQLGLIGYTNAGKSTITNALTDAGTFEENLLFATLTPLTRVFSLNNHFKMSITDTVGFIQDLPPKIINAFHSTLEESRQVDLMLIVIDASSPYAREQEAVVLKTLKDLDMLDVPHLFVYNKMDLISVEDREKLSFNKPNVQISARSKDSIEDLQEAIIEGLKEQYERVELTIDPGKIGQWLSLQDRIYFDEMYFDEDTQMYQIRVFKPKYIQLPEN</sequence>
<dbReference type="GO" id="GO:0046872">
    <property type="term" value="F:metal ion binding"/>
    <property type="evidence" value="ECO:0007669"/>
    <property type="project" value="UniProtKB-KW"/>
</dbReference>
<accession>A0A3N4GE15</accession>
<dbReference type="Gene3D" id="6.10.250.2860">
    <property type="match status" value="1"/>
</dbReference>
<dbReference type="PRINTS" id="PR00326">
    <property type="entry name" value="GTP1OBG"/>
</dbReference>
<evidence type="ECO:0000313" key="11">
    <source>
        <dbReference type="EMBL" id="RPA60148.1"/>
    </source>
</evidence>
<evidence type="ECO:0000256" key="9">
    <source>
        <dbReference type="SAM" id="Coils"/>
    </source>
</evidence>
<protein>
    <recommendedName>
        <fullName evidence="6">GTPase HflX</fullName>
    </recommendedName>
    <alternativeName>
        <fullName evidence="6">GTP-binding protein HflX</fullName>
    </alternativeName>
</protein>
<evidence type="ECO:0000256" key="1">
    <source>
        <dbReference type="ARBA" id="ARBA00022490"/>
    </source>
</evidence>
<dbReference type="InterPro" id="IPR030394">
    <property type="entry name" value="G_HFLX_dom"/>
</dbReference>
<feature type="domain" description="Hflx-type G" evidence="10">
    <location>
        <begin position="194"/>
        <end position="358"/>
    </location>
</feature>
<comment type="subcellular location">
    <subcellularLocation>
        <location evidence="6">Cytoplasm</location>
    </subcellularLocation>
    <text evidence="6">May associate with membranes.</text>
</comment>
<evidence type="ECO:0000256" key="3">
    <source>
        <dbReference type="ARBA" id="ARBA00022741"/>
    </source>
</evidence>
<dbReference type="PANTHER" id="PTHR10229:SF0">
    <property type="entry name" value="GTP-BINDING PROTEIN 6-RELATED"/>
    <property type="match status" value="1"/>
</dbReference>
<feature type="binding site" evidence="7">
    <location>
        <begin position="200"/>
        <end position="207"/>
    </location>
    <ligand>
        <name>GTP</name>
        <dbReference type="ChEBI" id="CHEBI:37565"/>
    </ligand>
</feature>
<dbReference type="PIRSF" id="PIRSF006809">
    <property type="entry name" value="GTP-binding_hflX_prd"/>
    <property type="match status" value="1"/>
</dbReference>
<dbReference type="OrthoDB" id="9812272at2"/>
<evidence type="ECO:0000256" key="8">
    <source>
        <dbReference type="PIRSR" id="PIRSR006809-2"/>
    </source>
</evidence>
<evidence type="ECO:0000256" key="2">
    <source>
        <dbReference type="ARBA" id="ARBA00022723"/>
    </source>
</evidence>
<dbReference type="Pfam" id="PF01926">
    <property type="entry name" value="MMR_HSR1"/>
    <property type="match status" value="1"/>
</dbReference>
<dbReference type="CDD" id="cd01878">
    <property type="entry name" value="HflX"/>
    <property type="match status" value="1"/>
</dbReference>
<dbReference type="GO" id="GO:0005737">
    <property type="term" value="C:cytoplasm"/>
    <property type="evidence" value="ECO:0007669"/>
    <property type="project" value="UniProtKB-SubCell"/>
</dbReference>
<keyword evidence="2 8" id="KW-0479">Metal-binding</keyword>
<evidence type="ECO:0000256" key="5">
    <source>
        <dbReference type="ARBA" id="ARBA00023134"/>
    </source>
</evidence>
<dbReference type="InterPro" id="IPR006073">
    <property type="entry name" value="GTP-bd"/>
</dbReference>
<dbReference type="HAMAP" id="MF_00900">
    <property type="entry name" value="GTPase_HflX"/>
    <property type="match status" value="1"/>
</dbReference>
<keyword evidence="4 8" id="KW-0460">Magnesium</keyword>
<dbReference type="RefSeq" id="WP_123780318.1">
    <property type="nucleotide sequence ID" value="NZ_RKMG01000017.1"/>
</dbReference>
<evidence type="ECO:0000313" key="12">
    <source>
        <dbReference type="Proteomes" id="UP000273977"/>
    </source>
</evidence>
<dbReference type="GO" id="GO:0003924">
    <property type="term" value="F:GTPase activity"/>
    <property type="evidence" value="ECO:0007669"/>
    <property type="project" value="UniProtKB-UniRule"/>
</dbReference>
<comment type="cofactor">
    <cofactor evidence="8">
        <name>Mg(2+)</name>
        <dbReference type="ChEBI" id="CHEBI:18420"/>
    </cofactor>
</comment>
<dbReference type="FunFam" id="3.40.50.11060:FF:000001">
    <property type="entry name" value="GTPase HflX"/>
    <property type="match status" value="1"/>
</dbReference>
<dbReference type="PROSITE" id="PS51705">
    <property type="entry name" value="G_HFLX"/>
    <property type="match status" value="1"/>
</dbReference>
<dbReference type="InterPro" id="IPR042108">
    <property type="entry name" value="GTPase_HflX_N_sf"/>
</dbReference>
<name>A0A3N4GE15_9LACT</name>
<dbReference type="Pfam" id="PF16360">
    <property type="entry name" value="GTP-bdg_M"/>
    <property type="match status" value="1"/>
</dbReference>
<keyword evidence="1 6" id="KW-0963">Cytoplasm</keyword>
<feature type="binding site" evidence="7">
    <location>
        <begin position="225"/>
        <end position="229"/>
    </location>
    <ligand>
        <name>GTP</name>
        <dbReference type="ChEBI" id="CHEBI:37565"/>
    </ligand>
</feature>
<feature type="binding site" evidence="8">
    <location>
        <position position="227"/>
    </location>
    <ligand>
        <name>Mg(2+)</name>
        <dbReference type="ChEBI" id="CHEBI:18420"/>
    </ligand>
</feature>
<dbReference type="SUPFAM" id="SSF52540">
    <property type="entry name" value="P-loop containing nucleoside triphosphate hydrolases"/>
    <property type="match status" value="1"/>
</dbReference>
<feature type="coiled-coil region" evidence="9">
    <location>
        <begin position="160"/>
        <end position="187"/>
    </location>
</feature>
<evidence type="ECO:0000256" key="4">
    <source>
        <dbReference type="ARBA" id="ARBA00022842"/>
    </source>
</evidence>
<comment type="similarity">
    <text evidence="6">Belongs to the TRAFAC class OBG-HflX-like GTPase superfamily. HflX GTPase family.</text>
</comment>
<comment type="function">
    <text evidence="6">GTPase that associates with the 50S ribosomal subunit and may have a role during protein synthesis or ribosome biogenesis.</text>
</comment>
<gene>
    <name evidence="6 11" type="primary">hflX</name>
    <name evidence="11" type="ORF">EF384_06210</name>
</gene>
<dbReference type="Proteomes" id="UP000273977">
    <property type="component" value="Unassembled WGS sequence"/>
</dbReference>
<feature type="binding site" evidence="7">
    <location>
        <begin position="247"/>
        <end position="250"/>
    </location>
    <ligand>
        <name>GTP</name>
        <dbReference type="ChEBI" id="CHEBI:37565"/>
    </ligand>
</feature>
<dbReference type="InterPro" id="IPR032305">
    <property type="entry name" value="GTP-bd_M"/>
</dbReference>
<dbReference type="InterPro" id="IPR016496">
    <property type="entry name" value="GTPase_HflX"/>
</dbReference>
<comment type="caution">
    <text evidence="11">The sequence shown here is derived from an EMBL/GenBank/DDBJ whole genome shotgun (WGS) entry which is preliminary data.</text>
</comment>
<dbReference type="PANTHER" id="PTHR10229">
    <property type="entry name" value="GTP-BINDING PROTEIN HFLX"/>
    <property type="match status" value="1"/>
</dbReference>
<dbReference type="NCBIfam" id="TIGR03156">
    <property type="entry name" value="GTP_HflX"/>
    <property type="match status" value="1"/>
</dbReference>
<dbReference type="GO" id="GO:0043022">
    <property type="term" value="F:ribosome binding"/>
    <property type="evidence" value="ECO:0007669"/>
    <property type="project" value="TreeGrafter"/>
</dbReference>
<dbReference type="InterPro" id="IPR025121">
    <property type="entry name" value="GTPase_HflX_N"/>
</dbReference>
<dbReference type="NCBIfam" id="TIGR00231">
    <property type="entry name" value="small_GTP"/>
    <property type="match status" value="1"/>
</dbReference>
<keyword evidence="3 6" id="KW-0547">Nucleotide-binding</keyword>
<keyword evidence="9" id="KW-0175">Coiled coil</keyword>
<dbReference type="AlphaFoldDB" id="A0A3N4GE15"/>
<dbReference type="Pfam" id="PF13167">
    <property type="entry name" value="GTP-bdg_N"/>
    <property type="match status" value="1"/>
</dbReference>
<feature type="binding site" evidence="7">
    <location>
        <begin position="336"/>
        <end position="338"/>
    </location>
    <ligand>
        <name>GTP</name>
        <dbReference type="ChEBI" id="CHEBI:37565"/>
    </ligand>
</feature>
<feature type="binding site" evidence="7">
    <location>
        <begin position="313"/>
        <end position="316"/>
    </location>
    <ligand>
        <name>GTP</name>
        <dbReference type="ChEBI" id="CHEBI:37565"/>
    </ligand>
</feature>